<gene>
    <name evidence="1" type="ORF">UFOPK2295_01463</name>
</gene>
<organism evidence="1">
    <name type="scientific">freshwater metagenome</name>
    <dbReference type="NCBI Taxonomy" id="449393"/>
    <lineage>
        <taxon>unclassified sequences</taxon>
        <taxon>metagenomes</taxon>
        <taxon>ecological metagenomes</taxon>
    </lineage>
</organism>
<dbReference type="AlphaFoldDB" id="A0A6J6N544"/>
<proteinExistence type="predicted"/>
<evidence type="ECO:0000313" key="1">
    <source>
        <dbReference type="EMBL" id="CAB4681760.1"/>
    </source>
</evidence>
<name>A0A6J6N544_9ZZZZ</name>
<dbReference type="EMBL" id="CAEZWV010000038">
    <property type="protein sequence ID" value="CAB4681760.1"/>
    <property type="molecule type" value="Genomic_DNA"/>
</dbReference>
<sequence>MNKKMSYPRELKKQILALEQSLVTLLNDPEQEVTGNAAVVMDTVIDSARAIFPDHPTILQVQSPTEWTLWTGSPMRAADALLIVQQINAIVGPFPAAVG</sequence>
<accession>A0A6J6N544</accession>
<protein>
    <submittedName>
        <fullName evidence="1">Unannotated protein</fullName>
    </submittedName>
</protein>
<reference evidence="1" key="1">
    <citation type="submission" date="2020-05" db="EMBL/GenBank/DDBJ databases">
        <authorList>
            <person name="Chiriac C."/>
            <person name="Salcher M."/>
            <person name="Ghai R."/>
            <person name="Kavagutti S V."/>
        </authorList>
    </citation>
    <scope>NUCLEOTIDE SEQUENCE</scope>
</reference>